<sequence length="222" mass="24468">MSWESTQTYYQLINQGVRDKLGGLHSANLILNSLDFAEIEQLQARGDWEAAAALLTRAGLQVQRAGADFLLICTNTMHKVADALESVLDIPLLHIADATATQLKAKGIERVGLLGTAFTMEQAFYRQRLIRRDIEVVTPVALQRERVHQVIYEELCQGRILDASRAEYLQVIDDLAEQGAQAVVLGCTEIGLLVKQADTSVPLFDTTEIHAASAVDWALSTH</sequence>
<name>A0A917YZ32_9ALTE</name>
<dbReference type="PROSITE" id="PS00924">
    <property type="entry name" value="ASP_GLU_RACEMASE_2"/>
    <property type="match status" value="1"/>
</dbReference>
<keyword evidence="2" id="KW-0413">Isomerase</keyword>
<dbReference type="Pfam" id="PF01177">
    <property type="entry name" value="Asp_Glu_race"/>
    <property type="match status" value="1"/>
</dbReference>
<dbReference type="NCBIfam" id="TIGR00035">
    <property type="entry name" value="asp_race"/>
    <property type="match status" value="1"/>
</dbReference>
<evidence type="ECO:0000313" key="4">
    <source>
        <dbReference type="Proteomes" id="UP000606935"/>
    </source>
</evidence>
<keyword evidence="4" id="KW-1185">Reference proteome</keyword>
<evidence type="ECO:0000256" key="2">
    <source>
        <dbReference type="ARBA" id="ARBA00023235"/>
    </source>
</evidence>
<reference evidence="3" key="1">
    <citation type="journal article" date="2014" name="Int. J. Syst. Evol. Microbiol.">
        <title>Complete genome sequence of Corynebacterium casei LMG S-19264T (=DSM 44701T), isolated from a smear-ripened cheese.</title>
        <authorList>
            <consortium name="US DOE Joint Genome Institute (JGI-PGF)"/>
            <person name="Walter F."/>
            <person name="Albersmeier A."/>
            <person name="Kalinowski J."/>
            <person name="Ruckert C."/>
        </authorList>
    </citation>
    <scope>NUCLEOTIDE SEQUENCE</scope>
    <source>
        <strain evidence="3">CGMCC 1.7086</strain>
    </source>
</reference>
<gene>
    <name evidence="3" type="ORF">GCM10010982_17530</name>
</gene>
<dbReference type="PANTHER" id="PTHR21198">
    <property type="entry name" value="GLUTAMATE RACEMASE"/>
    <property type="match status" value="1"/>
</dbReference>
<comment type="similarity">
    <text evidence="1">Belongs to the aspartate/glutamate racemases family.</text>
</comment>
<dbReference type="SUPFAM" id="SSF53681">
    <property type="entry name" value="Aspartate/glutamate racemase"/>
    <property type="match status" value="2"/>
</dbReference>
<accession>A0A917YZ32</accession>
<dbReference type="InterPro" id="IPR033134">
    <property type="entry name" value="Asp/Glu_racemase_AS_2"/>
</dbReference>
<organism evidence="3 4">
    <name type="scientific">Bowmanella pacifica</name>
    <dbReference type="NCBI Taxonomy" id="502051"/>
    <lineage>
        <taxon>Bacteria</taxon>
        <taxon>Pseudomonadati</taxon>
        <taxon>Pseudomonadota</taxon>
        <taxon>Gammaproteobacteria</taxon>
        <taxon>Alteromonadales</taxon>
        <taxon>Alteromonadaceae</taxon>
        <taxon>Bowmanella</taxon>
    </lineage>
</organism>
<dbReference type="AlphaFoldDB" id="A0A917YZ32"/>
<reference evidence="3" key="2">
    <citation type="submission" date="2020-09" db="EMBL/GenBank/DDBJ databases">
        <authorList>
            <person name="Sun Q."/>
            <person name="Zhou Y."/>
        </authorList>
    </citation>
    <scope>NUCLEOTIDE SEQUENCE</scope>
    <source>
        <strain evidence="3">CGMCC 1.7086</strain>
    </source>
</reference>
<protein>
    <submittedName>
        <fullName evidence="3">Aspartate racemase</fullName>
    </submittedName>
</protein>
<dbReference type="Gene3D" id="3.40.50.1860">
    <property type="match status" value="2"/>
</dbReference>
<dbReference type="Proteomes" id="UP000606935">
    <property type="component" value="Unassembled WGS sequence"/>
</dbReference>
<proteinExistence type="inferred from homology"/>
<comment type="caution">
    <text evidence="3">The sequence shown here is derived from an EMBL/GenBank/DDBJ whole genome shotgun (WGS) entry which is preliminary data.</text>
</comment>
<dbReference type="InterPro" id="IPR004380">
    <property type="entry name" value="Asp_race"/>
</dbReference>
<dbReference type="PANTHER" id="PTHR21198:SF7">
    <property type="entry name" value="ASPARTATE-GLUTAMATE RACEMASE FAMILY"/>
    <property type="match status" value="1"/>
</dbReference>
<dbReference type="EMBL" id="BMLS01000002">
    <property type="protein sequence ID" value="GGO68491.1"/>
    <property type="molecule type" value="Genomic_DNA"/>
</dbReference>
<dbReference type="GO" id="GO:0047661">
    <property type="term" value="F:amino-acid racemase activity"/>
    <property type="evidence" value="ECO:0007669"/>
    <property type="project" value="InterPro"/>
</dbReference>
<dbReference type="InterPro" id="IPR015942">
    <property type="entry name" value="Asp/Glu/hydantoin_racemase"/>
</dbReference>
<evidence type="ECO:0000313" key="3">
    <source>
        <dbReference type="EMBL" id="GGO68491.1"/>
    </source>
</evidence>
<dbReference type="InterPro" id="IPR001920">
    <property type="entry name" value="Asp/Glu_race"/>
</dbReference>
<evidence type="ECO:0000256" key="1">
    <source>
        <dbReference type="ARBA" id="ARBA00007847"/>
    </source>
</evidence>